<dbReference type="Gene3D" id="3.20.20.150">
    <property type="entry name" value="Divalent-metal-dependent TIM barrel enzymes"/>
    <property type="match status" value="1"/>
</dbReference>
<dbReference type="PANTHER" id="PTHR12110">
    <property type="entry name" value="HYDROXYPYRUVATE ISOMERASE"/>
    <property type="match status" value="1"/>
</dbReference>
<sequence>MSDQSLYTACQIAIWGDQLERGLEAASYGNIEAVELGSRQILPFEQTHERGKELFAKWNLTPLAVYEFGHFDSWSKRREIYLHHDRIAALLHLLGIPNVVLGPGIRFSKKRDVQEREHQLRMVTEIAKRYQHNGISVHVHPHFGHCIFTLQDIQDLIEGAGEIIRLLPDLLHLAEARIDIPDFLSTYASYIDMIHVKDYTHRQGDRLHHHHRLTESCSMGTGDAPLQDVRAFARQLAQSSAKWLTLEYERNQPPEPEELRQDAALLHSWKACCHE</sequence>
<comment type="caution">
    <text evidence="2">The sequence shown here is derived from an EMBL/GenBank/DDBJ whole genome shotgun (WGS) entry which is preliminary data.</text>
</comment>
<dbReference type="GO" id="GO:0016853">
    <property type="term" value="F:isomerase activity"/>
    <property type="evidence" value="ECO:0007669"/>
    <property type="project" value="UniProtKB-KW"/>
</dbReference>
<dbReference type="EMBL" id="JBHUMM010000043">
    <property type="protein sequence ID" value="MFD2673354.1"/>
    <property type="molecule type" value="Genomic_DNA"/>
</dbReference>
<dbReference type="RefSeq" id="WP_379930921.1">
    <property type="nucleotide sequence ID" value="NZ_JBHUMM010000043.1"/>
</dbReference>
<gene>
    <name evidence="2" type="ORF">ACFSUC_17400</name>
</gene>
<evidence type="ECO:0000259" key="1">
    <source>
        <dbReference type="Pfam" id="PF01261"/>
    </source>
</evidence>
<dbReference type="SUPFAM" id="SSF51658">
    <property type="entry name" value="Xylose isomerase-like"/>
    <property type="match status" value="1"/>
</dbReference>
<keyword evidence="3" id="KW-1185">Reference proteome</keyword>
<protein>
    <submittedName>
        <fullName evidence="2">Sugar phosphate isomerase/epimerase family protein</fullName>
    </submittedName>
</protein>
<reference evidence="3" key="1">
    <citation type="journal article" date="2019" name="Int. J. Syst. Evol. Microbiol.">
        <title>The Global Catalogue of Microorganisms (GCM) 10K type strain sequencing project: providing services to taxonomists for standard genome sequencing and annotation.</title>
        <authorList>
            <consortium name="The Broad Institute Genomics Platform"/>
            <consortium name="The Broad Institute Genome Sequencing Center for Infectious Disease"/>
            <person name="Wu L."/>
            <person name="Ma J."/>
        </authorList>
    </citation>
    <scope>NUCLEOTIDE SEQUENCE [LARGE SCALE GENOMIC DNA]</scope>
    <source>
        <strain evidence="3">KCTC 33676</strain>
    </source>
</reference>
<dbReference type="Proteomes" id="UP001597497">
    <property type="component" value="Unassembled WGS sequence"/>
</dbReference>
<dbReference type="InterPro" id="IPR050312">
    <property type="entry name" value="IolE/XylAMocC-like"/>
</dbReference>
<dbReference type="InterPro" id="IPR013022">
    <property type="entry name" value="Xyl_isomerase-like_TIM-brl"/>
</dbReference>
<evidence type="ECO:0000313" key="2">
    <source>
        <dbReference type="EMBL" id="MFD2673354.1"/>
    </source>
</evidence>
<dbReference type="InterPro" id="IPR036237">
    <property type="entry name" value="Xyl_isomerase-like_sf"/>
</dbReference>
<proteinExistence type="predicted"/>
<dbReference type="PANTHER" id="PTHR12110:SF41">
    <property type="entry name" value="INOSOSE DEHYDRATASE"/>
    <property type="match status" value="1"/>
</dbReference>
<keyword evidence="2" id="KW-0413">Isomerase</keyword>
<dbReference type="Pfam" id="PF01261">
    <property type="entry name" value="AP_endonuc_2"/>
    <property type="match status" value="1"/>
</dbReference>
<evidence type="ECO:0000313" key="3">
    <source>
        <dbReference type="Proteomes" id="UP001597497"/>
    </source>
</evidence>
<feature type="domain" description="Xylose isomerase-like TIM barrel" evidence="1">
    <location>
        <begin position="25"/>
        <end position="266"/>
    </location>
</feature>
<accession>A0ABW5REW6</accession>
<name>A0ABW5REW6_9BACL</name>
<organism evidence="2 3">
    <name type="scientific">Marinicrinis sediminis</name>
    <dbReference type="NCBI Taxonomy" id="1652465"/>
    <lineage>
        <taxon>Bacteria</taxon>
        <taxon>Bacillati</taxon>
        <taxon>Bacillota</taxon>
        <taxon>Bacilli</taxon>
        <taxon>Bacillales</taxon>
        <taxon>Paenibacillaceae</taxon>
    </lineage>
</organism>